<dbReference type="SUPFAM" id="SSF52540">
    <property type="entry name" value="P-loop containing nucleoside triphosphate hydrolases"/>
    <property type="match status" value="2"/>
</dbReference>
<evidence type="ECO:0000313" key="6">
    <source>
        <dbReference type="Proteomes" id="UP000239663"/>
    </source>
</evidence>
<keyword evidence="6" id="KW-1185">Reference proteome</keyword>
<dbReference type="RefSeq" id="WP_104848320.1">
    <property type="nucleotide sequence ID" value="NZ_PKOZ01000001.1"/>
</dbReference>
<keyword evidence="1" id="KW-0547">Nucleotide-binding</keyword>
<dbReference type="PANTHER" id="PTHR42855">
    <property type="entry name" value="ABC TRANSPORTER ATP-BINDING SUBUNIT"/>
    <property type="match status" value="1"/>
</dbReference>
<comment type="caution">
    <text evidence="5">The sequence shown here is derived from an EMBL/GenBank/DDBJ whole genome shotgun (WGS) entry which is preliminary data.</text>
</comment>
<organism evidence="5 6">
    <name type="scientific">Pradoshia eiseniae</name>
    <dbReference type="NCBI Taxonomy" id="2064768"/>
    <lineage>
        <taxon>Bacteria</taxon>
        <taxon>Bacillati</taxon>
        <taxon>Bacillota</taxon>
        <taxon>Bacilli</taxon>
        <taxon>Bacillales</taxon>
        <taxon>Bacillaceae</taxon>
        <taxon>Pradoshia</taxon>
    </lineage>
</organism>
<dbReference type="PANTHER" id="PTHR42855:SF2">
    <property type="entry name" value="DRUG RESISTANCE ABC TRANSPORTER,ATP-BINDING PROTEIN"/>
    <property type="match status" value="1"/>
</dbReference>
<reference evidence="5 6" key="1">
    <citation type="submission" date="2017-12" db="EMBL/GenBank/DDBJ databases">
        <title>Taxonomic description and draft genome of Pradoshia cofamensis Gen. nov., sp. nov., a thermotolerant bacillale isolated from anterior gut of earthworm Eisenia fetida.</title>
        <authorList>
            <person name="Saha T."/>
            <person name="Chakraborty R."/>
        </authorList>
    </citation>
    <scope>NUCLEOTIDE SEQUENCE [LARGE SCALE GENOMIC DNA]</scope>
    <source>
        <strain evidence="5 6">EAG3</strain>
    </source>
</reference>
<dbReference type="Pfam" id="PF00005">
    <property type="entry name" value="ABC_tran"/>
    <property type="match status" value="2"/>
</dbReference>
<keyword evidence="3" id="KW-0175">Coiled coil</keyword>
<evidence type="ECO:0000259" key="4">
    <source>
        <dbReference type="PROSITE" id="PS50893"/>
    </source>
</evidence>
<sequence length="567" mass="65280">MNIISLRGIKKSYGDHQLLTNVTLTVQANERIGLIGKNGAGKTTLANILAGDIECDEGTLEFRNEFIKIGYLRQSVEYTSRTMQAMVEARAEDGLFTFTSRLGMEKLPAWEEKRFEHLSGGERIKLALAYVWSSKPDVLILDEPTNHLDQAGMDWLIEELASFEGAAIIISHDRYFLDQTVTRIFEIEEGVAHEYRGNYTSYRAQKEERRRIQQHQYETQQKDIRRIQQQIAQLTNWSEKAHSQSTKQEGYKEYYRAKAKKMDIQVKSKKKRLEAELNKHQAAKPVEEAKIEFDFLGRGKHGKRLLEARDIKKKYGERILFENSHFYMKHGEKIALTGANGTGKTTLIKIILKEECLTSGELWASPSLKIGYMSQDAGDLPLEKKPVDAIGLHSRDEINKAKTILVNLGFDREHLDVPVSSLSLGQRIKVKLTGLLLEGYDLLILDEPTNHLDLESREQLEKTLSVYPGSLLVVSHDRFFTEKLCTKKLHIENRRIRRIEGINVHDRPKQESQSNEEDWMVNELKLTEVLGKLSSLSRDDASYQELEKEFQRLTQEKLIMRNRGKYS</sequence>
<dbReference type="AlphaFoldDB" id="A0A2S7N5C3"/>
<feature type="domain" description="ABC transporter" evidence="4">
    <location>
        <begin position="306"/>
        <end position="524"/>
    </location>
</feature>
<dbReference type="Pfam" id="PF12848">
    <property type="entry name" value="ABC_tran_Xtn"/>
    <property type="match status" value="1"/>
</dbReference>
<accession>A0A2S7N5C3</accession>
<dbReference type="GO" id="GO:0016887">
    <property type="term" value="F:ATP hydrolysis activity"/>
    <property type="evidence" value="ECO:0007669"/>
    <property type="project" value="InterPro"/>
</dbReference>
<dbReference type="InterPro" id="IPR003593">
    <property type="entry name" value="AAA+_ATPase"/>
</dbReference>
<protein>
    <submittedName>
        <fullName evidence="5">ABC transporter ATP-binding protein</fullName>
    </submittedName>
</protein>
<evidence type="ECO:0000256" key="3">
    <source>
        <dbReference type="SAM" id="Coils"/>
    </source>
</evidence>
<dbReference type="CDD" id="cd03221">
    <property type="entry name" value="ABCF_EF-3"/>
    <property type="match status" value="2"/>
</dbReference>
<evidence type="ECO:0000256" key="1">
    <source>
        <dbReference type="ARBA" id="ARBA00022741"/>
    </source>
</evidence>
<dbReference type="NCBIfam" id="NF000355">
    <property type="entry name" value="ribo_prot_ABC_F"/>
    <property type="match status" value="1"/>
</dbReference>
<dbReference type="InterPro" id="IPR032781">
    <property type="entry name" value="ABC_tran_Xtn"/>
</dbReference>
<dbReference type="EMBL" id="PKOZ01000001">
    <property type="protein sequence ID" value="PQD97228.1"/>
    <property type="molecule type" value="Genomic_DNA"/>
</dbReference>
<dbReference type="PROSITE" id="PS50893">
    <property type="entry name" value="ABC_TRANSPORTER_2"/>
    <property type="match status" value="2"/>
</dbReference>
<dbReference type="InterPro" id="IPR003439">
    <property type="entry name" value="ABC_transporter-like_ATP-bd"/>
</dbReference>
<gene>
    <name evidence="5" type="ORF">CYL18_01480</name>
</gene>
<dbReference type="OrthoDB" id="9760950at2"/>
<evidence type="ECO:0000313" key="5">
    <source>
        <dbReference type="EMBL" id="PQD97228.1"/>
    </source>
</evidence>
<evidence type="ECO:0000256" key="2">
    <source>
        <dbReference type="ARBA" id="ARBA00022840"/>
    </source>
</evidence>
<dbReference type="InterPro" id="IPR051309">
    <property type="entry name" value="ABCF_ATPase"/>
</dbReference>
<feature type="coiled-coil region" evidence="3">
    <location>
        <begin position="536"/>
        <end position="563"/>
    </location>
</feature>
<dbReference type="Gene3D" id="3.40.50.300">
    <property type="entry name" value="P-loop containing nucleotide triphosphate hydrolases"/>
    <property type="match status" value="2"/>
</dbReference>
<dbReference type="GO" id="GO:0005524">
    <property type="term" value="F:ATP binding"/>
    <property type="evidence" value="ECO:0007669"/>
    <property type="project" value="UniProtKB-KW"/>
</dbReference>
<dbReference type="InterPro" id="IPR027417">
    <property type="entry name" value="P-loop_NTPase"/>
</dbReference>
<name>A0A2S7N5C3_9BACI</name>
<proteinExistence type="predicted"/>
<dbReference type="SMART" id="SM00382">
    <property type="entry name" value="AAA"/>
    <property type="match status" value="2"/>
</dbReference>
<keyword evidence="2 5" id="KW-0067">ATP-binding</keyword>
<dbReference type="Proteomes" id="UP000239663">
    <property type="component" value="Unassembled WGS sequence"/>
</dbReference>
<feature type="domain" description="ABC transporter" evidence="4">
    <location>
        <begin position="4"/>
        <end position="214"/>
    </location>
</feature>